<dbReference type="Proteomes" id="UP000318821">
    <property type="component" value="Unassembled WGS sequence"/>
</dbReference>
<proteinExistence type="predicted"/>
<dbReference type="VEuPathDB" id="TriTrypDB:LdCL_230020250"/>
<feature type="region of interest" description="Disordered" evidence="1">
    <location>
        <begin position="594"/>
        <end position="613"/>
    </location>
</feature>
<evidence type="ECO:0000313" key="3">
    <source>
        <dbReference type="EMBL" id="TPP51296.1"/>
    </source>
</evidence>
<reference evidence="4" key="1">
    <citation type="submission" date="2019-02" db="EMBL/GenBank/DDBJ databases">
        <title>FDA dAtabase for Regulatory Grade micrObial Sequences (FDA-ARGOS): Supporting development and validation of Infectious Disease Dx tests.</title>
        <authorList>
            <person name="Duncan R."/>
            <person name="Fisher C."/>
            <person name="Tallon L."/>
            <person name="Sadzewicz L."/>
            <person name="Sengamalay N."/>
            <person name="Ott S."/>
            <person name="Godinez A."/>
            <person name="Nagaraj S."/>
            <person name="Vavikolanu K."/>
            <person name="Vyas G."/>
            <person name="Nadendla S."/>
            <person name="Aluvathingal J."/>
            <person name="Sichtig H."/>
        </authorList>
    </citation>
    <scope>NUCLEOTIDE SEQUENCE [LARGE SCALE GENOMIC DNA]</scope>
    <source>
        <strain evidence="4">FDAARGOS_360</strain>
    </source>
</reference>
<protein>
    <submittedName>
        <fullName evidence="3">Uncharacterized protein</fullName>
    </submittedName>
</protein>
<feature type="chain" id="PRO_5021429476" evidence="2">
    <location>
        <begin position="30"/>
        <end position="648"/>
    </location>
</feature>
<feature type="signal peptide" evidence="2">
    <location>
        <begin position="1"/>
        <end position="29"/>
    </location>
</feature>
<sequence length="648" mass="70326">MPLSRLVRGHFISLLHFLELHSATLTVLARGTLSYVATPLKDGTRGAVVHRNLKSELITAVELHPSTLVAAPCDPRTRLDRNVRERRPKVPLEDVLCAPLNCSSVCKVFCAAMDHEEYHLWPLDDSLLNTHTALARGEAFTGSLIELHHMSTSAHTAAAAKGAATLRDGGVKTTANLVPFLAGISATSIGLSTKVKFPNVSFVNSSVPTLAKHMYGDDLRAPLHLGLLPQRFRVSDAPHGYLTAARLSGNSRGPCNIVSHYMAGEAVCEHALDNTERLLAKQLSGCRRACTGAHAGTHGAMVPLSDTLTLFFNDLRVKLRFFEDPLNTLIVLPGHGNHMGHHYKYTHAGKCERVLHRIGNFKSRSARISLLSFQCWSKQLSTSLDVCTALVGLCNASLAVYAKFNDPGIVRAACLLDLRDETLPAFVHKSSQLPRPSARHRNQQQLSAAPTYLEEDRHFPQAFSACTYSPRTRHRPSKYPRLGLPSAGVSARTNAVRQGIASATPTWHGWSQRCSTVPPRGRLVLAGNCTKALVHPHAKAAAAIVALKPVCRHRYPSELRTRTPPLCAAAARPSHIGLSMADCESVHQKKLGKHAKSAMAEESTPTGQATDLATGLRRQADIPLLPARQEHTASAFPPDPGRGLLVSR</sequence>
<organism evidence="3 4">
    <name type="scientific">Leishmania donovani</name>
    <dbReference type="NCBI Taxonomy" id="5661"/>
    <lineage>
        <taxon>Eukaryota</taxon>
        <taxon>Discoba</taxon>
        <taxon>Euglenozoa</taxon>
        <taxon>Kinetoplastea</taxon>
        <taxon>Metakinetoplastina</taxon>
        <taxon>Trypanosomatida</taxon>
        <taxon>Trypanosomatidae</taxon>
        <taxon>Leishmaniinae</taxon>
        <taxon>Leishmania</taxon>
    </lineage>
</organism>
<name>A0A504XRG5_LEIDO</name>
<feature type="region of interest" description="Disordered" evidence="1">
    <location>
        <begin position="620"/>
        <end position="648"/>
    </location>
</feature>
<comment type="caution">
    <text evidence="3">The sequence shown here is derived from an EMBL/GenBank/DDBJ whole genome shotgun (WGS) entry which is preliminary data.</text>
</comment>
<evidence type="ECO:0000256" key="2">
    <source>
        <dbReference type="SAM" id="SignalP"/>
    </source>
</evidence>
<evidence type="ECO:0000313" key="4">
    <source>
        <dbReference type="Proteomes" id="UP000318821"/>
    </source>
</evidence>
<evidence type="ECO:0000256" key="1">
    <source>
        <dbReference type="SAM" id="MobiDB-lite"/>
    </source>
</evidence>
<accession>A0A504XRG5</accession>
<dbReference type="AlphaFoldDB" id="A0A504XRG5"/>
<dbReference type="EMBL" id="RHLD01000023">
    <property type="protein sequence ID" value="TPP51296.1"/>
    <property type="molecule type" value="Genomic_DNA"/>
</dbReference>
<keyword evidence="2" id="KW-0732">Signal</keyword>
<gene>
    <name evidence="3" type="ORF">CGC20_17940</name>
</gene>